<feature type="compositionally biased region" description="Polar residues" evidence="1">
    <location>
        <begin position="34"/>
        <end position="53"/>
    </location>
</feature>
<dbReference type="PANTHER" id="PTHR33053:SF26">
    <property type="entry name" value="TRANSPOSASE DOMAIN-CONTAINING PROTEIN"/>
    <property type="match status" value="1"/>
</dbReference>
<evidence type="ECO:0000256" key="1">
    <source>
        <dbReference type="SAM" id="MobiDB-lite"/>
    </source>
</evidence>
<dbReference type="AlphaFoldDB" id="A0A6J8EX44"/>
<reference evidence="2 3" key="1">
    <citation type="submission" date="2020-06" db="EMBL/GenBank/DDBJ databases">
        <authorList>
            <person name="Li R."/>
            <person name="Bekaert M."/>
        </authorList>
    </citation>
    <scope>NUCLEOTIDE SEQUENCE [LARGE SCALE GENOMIC DNA]</scope>
    <source>
        <strain evidence="3">wild</strain>
    </source>
</reference>
<gene>
    <name evidence="2" type="ORF">MCOR_56231</name>
</gene>
<proteinExistence type="predicted"/>
<evidence type="ECO:0000313" key="2">
    <source>
        <dbReference type="EMBL" id="CAC5424312.1"/>
    </source>
</evidence>
<dbReference type="OrthoDB" id="10036512at2759"/>
<sequence>MDEQQRKRKQRKLDYNRKWIKASRALNRKPSRETAISSSDSDNASQTTTSKYITTPDIPIIVNENRSDENEECSTMYFTPETPTSLNDNTSNWDIIDEDNAVDYDSESEHESTYMETLSDDLAAWINEFQIKHNAVDNLLKILQKHGHSDIPSTARTILKTKRNIVTEMKSGMEYLYYSLSDQLIDVIDKYPQEVRDNITNLEISLNIDGLPLFKSSSKSVWPVLCAVHLDPLLIFTVALSYGQTKPANLDFLHDTITDLDNIMHNGLMYSGVNIKIKLRCVVCDAPAKCMVKGIKLYSGYFGYDRCDQRGNWFGRMTYQDTDDLSVRTNDSFRRQTNPEHHNRDSPFCTLDIDMIAQFPIDNMHQCCLGVMKRLILIWIRGKKEVKMSALHSEQISNRLLGLQRFIPREFVRKPRSLCEIDRWKATEYRQFLLYTGKIVLKGILREDLYLHFMTFSVAICILASENLLQRHHQYANALLKYFVEMGRNLYGPEFIVYNVHSMLHITSDAVKFGSLDAFSAFPFENFMQRIKRMVRSGKNPIVQIAKRLDEIENVKQAAKSVKEANIETKRPNNFYVISDSSCCEVVSTTNIDDGNNQDYETAARRCKLAEDTSHIETEEEKEEETEKTTPKRKISQPSRYDDCDYEEEEQGCSTIKKKVKSLKSRSGMHRVTSNTTDESSVPSLPCPPITTSTLRGRKDPICYDGRSLSPEPIECSASTSLLDSRPHSRCDELVLTEPPIPPIVRMSRQERKDNDNIMEKLDAIHKDQQEILSLLRNLNISSTSSGGAENQAEEQSAVVDLKQIDSELEMEAFCSRLQDDQSFRRKMVKQLSALGGFSNGDTIRIMLRTLGTNGLWSKYSLKGKKGKIAVQPLPVCGIMIKAYMKNYPSVRASDIEELIGETLKHAPSKPGGTRYKEPIAKRVNEAAPEIPGTQENV</sequence>
<feature type="compositionally biased region" description="Polar residues" evidence="1">
    <location>
        <begin position="672"/>
        <end position="683"/>
    </location>
</feature>
<feature type="region of interest" description="Disordered" evidence="1">
    <location>
        <begin position="613"/>
        <end position="647"/>
    </location>
</feature>
<dbReference type="EMBL" id="CACVKT020010001">
    <property type="protein sequence ID" value="CAC5424312.1"/>
    <property type="molecule type" value="Genomic_DNA"/>
</dbReference>
<feature type="region of interest" description="Disordered" evidence="1">
    <location>
        <begin position="664"/>
        <end position="693"/>
    </location>
</feature>
<keyword evidence="3" id="KW-1185">Reference proteome</keyword>
<evidence type="ECO:0008006" key="4">
    <source>
        <dbReference type="Google" id="ProtNLM"/>
    </source>
</evidence>
<feature type="region of interest" description="Disordered" evidence="1">
    <location>
        <begin position="23"/>
        <end position="54"/>
    </location>
</feature>
<dbReference type="Proteomes" id="UP000507470">
    <property type="component" value="Unassembled WGS sequence"/>
</dbReference>
<organism evidence="2 3">
    <name type="scientific">Mytilus coruscus</name>
    <name type="common">Sea mussel</name>
    <dbReference type="NCBI Taxonomy" id="42192"/>
    <lineage>
        <taxon>Eukaryota</taxon>
        <taxon>Metazoa</taxon>
        <taxon>Spiralia</taxon>
        <taxon>Lophotrochozoa</taxon>
        <taxon>Mollusca</taxon>
        <taxon>Bivalvia</taxon>
        <taxon>Autobranchia</taxon>
        <taxon>Pteriomorphia</taxon>
        <taxon>Mytilida</taxon>
        <taxon>Mytiloidea</taxon>
        <taxon>Mytilidae</taxon>
        <taxon>Mytilinae</taxon>
        <taxon>Mytilus</taxon>
    </lineage>
</organism>
<protein>
    <recommendedName>
        <fullName evidence="4">DUF4806 domain-containing protein</fullName>
    </recommendedName>
</protein>
<evidence type="ECO:0000313" key="3">
    <source>
        <dbReference type="Proteomes" id="UP000507470"/>
    </source>
</evidence>
<accession>A0A6J8EX44</accession>
<dbReference type="PANTHER" id="PTHR33053">
    <property type="entry name" value="PROTEIN, PUTATIVE-RELATED"/>
    <property type="match status" value="1"/>
</dbReference>
<name>A0A6J8EX44_MYTCO</name>